<dbReference type="EMBL" id="LT670818">
    <property type="protein sequence ID" value="SHG15745.1"/>
    <property type="molecule type" value="Genomic_DNA"/>
</dbReference>
<feature type="transmembrane region" description="Helical" evidence="1">
    <location>
        <begin position="43"/>
        <end position="63"/>
    </location>
</feature>
<keyword evidence="1" id="KW-0472">Membrane</keyword>
<accession>A0A1M5HII4</accession>
<keyword evidence="1" id="KW-0812">Transmembrane</keyword>
<organism evidence="2 3">
    <name type="scientific">Bradyrhizobium erythrophlei</name>
    <dbReference type="NCBI Taxonomy" id="1437360"/>
    <lineage>
        <taxon>Bacteria</taxon>
        <taxon>Pseudomonadati</taxon>
        <taxon>Pseudomonadota</taxon>
        <taxon>Alphaproteobacteria</taxon>
        <taxon>Hyphomicrobiales</taxon>
        <taxon>Nitrobacteraceae</taxon>
        <taxon>Bradyrhizobium</taxon>
    </lineage>
</organism>
<name>A0A1M5HII4_9BRAD</name>
<feature type="transmembrane region" description="Helical" evidence="1">
    <location>
        <begin position="83"/>
        <end position="102"/>
    </location>
</feature>
<dbReference type="RefSeq" id="WP_154073055.1">
    <property type="nucleotide sequence ID" value="NZ_LT670818.1"/>
</dbReference>
<keyword evidence="1" id="KW-1133">Transmembrane helix</keyword>
<dbReference type="AlphaFoldDB" id="A0A1M5HII4"/>
<evidence type="ECO:0000313" key="2">
    <source>
        <dbReference type="EMBL" id="SHG15745.1"/>
    </source>
</evidence>
<dbReference type="Proteomes" id="UP000190675">
    <property type="component" value="Chromosome I"/>
</dbReference>
<evidence type="ECO:0000256" key="1">
    <source>
        <dbReference type="SAM" id="Phobius"/>
    </source>
</evidence>
<gene>
    <name evidence="2" type="ORF">SAMN05444169_0845</name>
</gene>
<reference evidence="2 3" key="1">
    <citation type="submission" date="2016-11" db="EMBL/GenBank/DDBJ databases">
        <authorList>
            <person name="Jaros S."/>
            <person name="Januszkiewicz K."/>
            <person name="Wedrychowicz H."/>
        </authorList>
    </citation>
    <scope>NUCLEOTIDE SEQUENCE [LARGE SCALE GENOMIC DNA]</scope>
    <source>
        <strain evidence="2 3">GAS242</strain>
    </source>
</reference>
<feature type="transmembrane region" description="Helical" evidence="1">
    <location>
        <begin position="114"/>
        <end position="134"/>
    </location>
</feature>
<proteinExistence type="predicted"/>
<protein>
    <submittedName>
        <fullName evidence="2">Uncharacterized protein</fullName>
    </submittedName>
</protein>
<sequence length="140" mass="15346">MGNLANFRYLIATVILVGHLGSSTLLISFWLAGGYTFDEMINVFAVIAPMFAVYLSLMINFAFNDPLKNEPPLNPLAKLFASVFPIAFSLMMMLAITLKAFNAGLQSIDHLIKFLGIIETVMGTYVATVVKNLFPPPLAQ</sequence>
<evidence type="ECO:0000313" key="3">
    <source>
        <dbReference type="Proteomes" id="UP000190675"/>
    </source>
</evidence>
<feature type="transmembrane region" description="Helical" evidence="1">
    <location>
        <begin position="6"/>
        <end position="31"/>
    </location>
</feature>